<evidence type="ECO:0000259" key="11">
    <source>
        <dbReference type="SMART" id="SM00865"/>
    </source>
</evidence>
<dbReference type="Pfam" id="PF03953">
    <property type="entry name" value="Tubulin_C"/>
    <property type="match status" value="1"/>
</dbReference>
<dbReference type="GO" id="GO:0005813">
    <property type="term" value="C:centrosome"/>
    <property type="evidence" value="ECO:0007669"/>
    <property type="project" value="UniProtKB-ARBA"/>
</dbReference>
<evidence type="ECO:0000259" key="10">
    <source>
        <dbReference type="SMART" id="SM00864"/>
    </source>
</evidence>
<evidence type="ECO:0000256" key="1">
    <source>
        <dbReference type="ARBA" id="ARBA00004267"/>
    </source>
</evidence>
<dbReference type="FunFam" id="3.30.1330.20:FF:000003">
    <property type="entry name" value="Tubulin gamma chain"/>
    <property type="match status" value="1"/>
</dbReference>
<dbReference type="GO" id="GO:0005874">
    <property type="term" value="C:microtubule"/>
    <property type="evidence" value="ECO:0007669"/>
    <property type="project" value="UniProtKB-KW"/>
</dbReference>
<comment type="subcellular location">
    <subcellularLocation>
        <location evidence="1">Cytoplasm</location>
        <location evidence="1">Cytoskeleton</location>
        <location evidence="1">Microtubule organizing center</location>
    </subcellularLocation>
</comment>
<dbReference type="GO" id="GO:0007020">
    <property type="term" value="P:microtubule nucleation"/>
    <property type="evidence" value="ECO:0007669"/>
    <property type="project" value="InterPro"/>
</dbReference>
<dbReference type="PRINTS" id="PR01161">
    <property type="entry name" value="TUBULIN"/>
</dbReference>
<evidence type="ECO:0000256" key="2">
    <source>
        <dbReference type="ARBA" id="ARBA00009636"/>
    </source>
</evidence>
<sequence length="450" mass="51108">MPCEMITLQLGQCGNQVGFEFWKQLCLEHGISPQGLLENFATEGHDRKDVFFYQADDEHYIPRAVLLDLEPRVINTIKNSEYAKLYNPENIYVSAQGGGAGNNWATGFHQGEKLQEEIFDIIDREADGSDSLEGFFLCHSIAGGTGSGMGSCILEKLTDHFPKKFIQTYSVFPNLDEKTMSDVVVQPYNSILTLKRLTLDADCVVVLDNTALNRIAADRLHIQNPSFSQINKLVSTIMSVSTATLRYPSFMNNDMIGLIAPLIPTPRLHFLMTGYTPLTSDHEETSVRKTSVLDVMRRLLQTKNMMVSTAPDRNNYHKYISILNIIQGEVDPTQVHKSRQRIRERKMVSFIPWGPATLQVACSRRSPYLPSTHRVSGLMLANHTNISSLFERALLQYDKLRKREAFLEQFRKEQMFENNLDELDSSRNVVQELVDEYRAAAGPDYLNWGK</sequence>
<evidence type="ECO:0000256" key="7">
    <source>
        <dbReference type="ARBA" id="ARBA00023212"/>
    </source>
</evidence>
<evidence type="ECO:0000313" key="13">
    <source>
        <dbReference type="Proteomes" id="UP000494165"/>
    </source>
</evidence>
<feature type="domain" description="Tubulin/FtsZ GTPase" evidence="10">
    <location>
        <begin position="48"/>
        <end position="249"/>
    </location>
</feature>
<dbReference type="Pfam" id="PF00091">
    <property type="entry name" value="Tubulin"/>
    <property type="match status" value="1"/>
</dbReference>
<evidence type="ECO:0000256" key="8">
    <source>
        <dbReference type="ARBA" id="ARBA00064654"/>
    </source>
</evidence>
<reference evidence="12 13" key="1">
    <citation type="submission" date="2020-04" db="EMBL/GenBank/DDBJ databases">
        <authorList>
            <person name="Alioto T."/>
            <person name="Alioto T."/>
            <person name="Gomez Garrido J."/>
        </authorList>
    </citation>
    <scope>NUCLEOTIDE SEQUENCE [LARGE SCALE GENOMIC DNA]</scope>
</reference>
<keyword evidence="6 9" id="KW-0342">GTP-binding</keyword>
<dbReference type="InterPro" id="IPR008280">
    <property type="entry name" value="Tub_FtsZ_C"/>
</dbReference>
<dbReference type="GO" id="GO:0000280">
    <property type="term" value="P:nuclear division"/>
    <property type="evidence" value="ECO:0007669"/>
    <property type="project" value="UniProtKB-ARBA"/>
</dbReference>
<proteinExistence type="inferred from homology"/>
<dbReference type="InterPro" id="IPR036525">
    <property type="entry name" value="Tubulin/FtsZ_GTPase_sf"/>
</dbReference>
<dbReference type="Gene3D" id="3.40.50.1440">
    <property type="entry name" value="Tubulin/FtsZ, GTPase domain"/>
    <property type="match status" value="1"/>
</dbReference>
<evidence type="ECO:0000256" key="5">
    <source>
        <dbReference type="ARBA" id="ARBA00022741"/>
    </source>
</evidence>
<comment type="subunit">
    <text evidence="8">Interacts with Ote.</text>
</comment>
<dbReference type="Proteomes" id="UP000494165">
    <property type="component" value="Unassembled WGS sequence"/>
</dbReference>
<dbReference type="InterPro" id="IPR023123">
    <property type="entry name" value="Tubulin_C"/>
</dbReference>
<dbReference type="GO" id="GO:0005819">
    <property type="term" value="C:spindle"/>
    <property type="evidence" value="ECO:0007669"/>
    <property type="project" value="UniProtKB-ARBA"/>
</dbReference>
<dbReference type="EMBL" id="CADEPI010000034">
    <property type="protein sequence ID" value="CAB3367879.1"/>
    <property type="molecule type" value="Genomic_DNA"/>
</dbReference>
<dbReference type="SMART" id="SM00865">
    <property type="entry name" value="Tubulin_C"/>
    <property type="match status" value="1"/>
</dbReference>
<dbReference type="Gene3D" id="3.30.1330.20">
    <property type="entry name" value="Tubulin/FtsZ, C-terminal domain"/>
    <property type="match status" value="1"/>
</dbReference>
<organism evidence="12 13">
    <name type="scientific">Cloeon dipterum</name>
    <dbReference type="NCBI Taxonomy" id="197152"/>
    <lineage>
        <taxon>Eukaryota</taxon>
        <taxon>Metazoa</taxon>
        <taxon>Ecdysozoa</taxon>
        <taxon>Arthropoda</taxon>
        <taxon>Hexapoda</taxon>
        <taxon>Insecta</taxon>
        <taxon>Pterygota</taxon>
        <taxon>Palaeoptera</taxon>
        <taxon>Ephemeroptera</taxon>
        <taxon>Pisciforma</taxon>
        <taxon>Baetidae</taxon>
        <taxon>Cloeon</taxon>
    </lineage>
</organism>
<gene>
    <name evidence="12" type="ORF">CLODIP_2_CD04079</name>
</gene>
<comment type="caution">
    <text evidence="12">The sequence shown here is derived from an EMBL/GenBank/DDBJ whole genome shotgun (WGS) entry which is preliminary data.</text>
</comment>
<dbReference type="PROSITE" id="PS00227">
    <property type="entry name" value="TUBULIN"/>
    <property type="match status" value="1"/>
</dbReference>
<evidence type="ECO:0000256" key="3">
    <source>
        <dbReference type="ARBA" id="ARBA00022490"/>
    </source>
</evidence>
<dbReference type="FunFam" id="1.10.287.600:FF:000004">
    <property type="entry name" value="Tubulin gamma chain"/>
    <property type="match status" value="1"/>
</dbReference>
<dbReference type="SUPFAM" id="SSF52490">
    <property type="entry name" value="Tubulin nucleotide-binding domain-like"/>
    <property type="match status" value="1"/>
</dbReference>
<dbReference type="PANTHER" id="PTHR11588">
    <property type="entry name" value="TUBULIN"/>
    <property type="match status" value="1"/>
</dbReference>
<dbReference type="InterPro" id="IPR000217">
    <property type="entry name" value="Tubulin"/>
</dbReference>
<evidence type="ECO:0000256" key="6">
    <source>
        <dbReference type="ARBA" id="ARBA00023134"/>
    </source>
</evidence>
<dbReference type="GO" id="GO:0098813">
    <property type="term" value="P:nuclear chromosome segregation"/>
    <property type="evidence" value="ECO:0007669"/>
    <property type="project" value="UniProtKB-ARBA"/>
</dbReference>
<keyword evidence="13" id="KW-1185">Reference proteome</keyword>
<dbReference type="GO" id="GO:0000931">
    <property type="term" value="C:gamma-tubulin ring complex"/>
    <property type="evidence" value="ECO:0007669"/>
    <property type="project" value="UniProtKB-ARBA"/>
</dbReference>
<dbReference type="OrthoDB" id="10249382at2759"/>
<dbReference type="GO" id="GO:0005525">
    <property type="term" value="F:GTP binding"/>
    <property type="evidence" value="ECO:0007669"/>
    <property type="project" value="UniProtKB-UniRule"/>
</dbReference>
<dbReference type="Gene3D" id="1.10.287.600">
    <property type="entry name" value="Helix hairpin bin"/>
    <property type="match status" value="1"/>
</dbReference>
<keyword evidence="7" id="KW-0206">Cytoskeleton</keyword>
<keyword evidence="3" id="KW-0963">Cytoplasm</keyword>
<accession>A0A8S1CI51</accession>
<comment type="function">
    <text evidence="9">Tubulin is the major constituent of microtubules, protein filaments consisting of alpha- and beta-tubulin heterodimers. Gamma-tubulin is a key component of the gamma-tubulin ring complex (gTuRC) which mediates microtubule nucleation. The gTuRC regulates the minus-end nucleation of alpha-beta tubulin heterodimers that grow into microtubule protafilaments, a critical step in centrosome duplication and spindle formation.</text>
</comment>
<dbReference type="InterPro" id="IPR017975">
    <property type="entry name" value="Tubulin_CS"/>
</dbReference>
<dbReference type="AlphaFoldDB" id="A0A8S1CI51"/>
<dbReference type="GO" id="GO:0031122">
    <property type="term" value="P:cytoplasmic microtubule organization"/>
    <property type="evidence" value="ECO:0007669"/>
    <property type="project" value="InterPro"/>
</dbReference>
<dbReference type="InterPro" id="IPR037103">
    <property type="entry name" value="Tubulin/FtsZ-like_C"/>
</dbReference>
<dbReference type="CDD" id="cd02188">
    <property type="entry name" value="gamma_tubulin"/>
    <property type="match status" value="1"/>
</dbReference>
<protein>
    <recommendedName>
        <fullName evidence="9">Tubulin gamma chain</fullName>
    </recommendedName>
</protein>
<keyword evidence="5 9" id="KW-0547">Nucleotide-binding</keyword>
<dbReference type="InterPro" id="IPR002454">
    <property type="entry name" value="Gamma_tubulin"/>
</dbReference>
<keyword evidence="4 9" id="KW-0493">Microtubule</keyword>
<dbReference type="SMART" id="SM00864">
    <property type="entry name" value="Tubulin"/>
    <property type="match status" value="1"/>
</dbReference>
<dbReference type="SUPFAM" id="SSF55307">
    <property type="entry name" value="Tubulin C-terminal domain-like"/>
    <property type="match status" value="1"/>
</dbReference>
<dbReference type="FunFam" id="3.40.50.1440:FF:000010">
    <property type="entry name" value="Tubulin gamma chain"/>
    <property type="match status" value="1"/>
</dbReference>
<dbReference type="InterPro" id="IPR003008">
    <property type="entry name" value="Tubulin_FtsZ_GTPase"/>
</dbReference>
<evidence type="ECO:0000313" key="12">
    <source>
        <dbReference type="EMBL" id="CAB3367879.1"/>
    </source>
</evidence>
<evidence type="ECO:0000256" key="9">
    <source>
        <dbReference type="RuleBase" id="RU000352"/>
    </source>
</evidence>
<feature type="domain" description="Tubulin/FtsZ 2-layer sandwich" evidence="11">
    <location>
        <begin position="251"/>
        <end position="395"/>
    </location>
</feature>
<dbReference type="PRINTS" id="PR01164">
    <property type="entry name" value="GAMMATUBULIN"/>
</dbReference>
<comment type="similarity">
    <text evidence="2 9">Belongs to the tubulin family.</text>
</comment>
<dbReference type="InterPro" id="IPR018316">
    <property type="entry name" value="Tubulin/FtsZ_2-layer-sand-dom"/>
</dbReference>
<evidence type="ECO:0000256" key="4">
    <source>
        <dbReference type="ARBA" id="ARBA00022701"/>
    </source>
</evidence>
<name>A0A8S1CI51_9INSE</name>